<dbReference type="PROSITE" id="PS50048">
    <property type="entry name" value="ZN2_CY6_FUNGAL_2"/>
    <property type="match status" value="1"/>
</dbReference>
<dbReference type="RefSeq" id="XP_020079543.1">
    <property type="nucleotide sequence ID" value="XM_020224016.1"/>
</dbReference>
<keyword evidence="6" id="KW-0804">Transcription</keyword>
<sequence length="1151" mass="131680">NKSESSQSPPVKTKKEKADKAVSNLKLINTTSGVRVSQACDRCRIKKIKCDGLTPCRNCEKIDFDCKTSDKLTRRAFPKGYTENLEQKLKVLQEENRQLKLNAGLPVDESSQSPPLPQMLLQPPLLQALLMQPIKTEDKEKPSTNTKSVMLTTNENNSVPINNPIDQIFNLDSKGIVIGNDNLNFESQFNHLLISLNLPFLKITNSHNFLLNDPNSYLYHPSYTMYNQFHNRDLEVIYNPITVNNYAQHNDILGEMSHLTNNELPRDVYDLFIKLIGNFKKMFNNKRELDCQIIHFFINYNTFIPLFDYKQFMESYDAFHTMYPFMFTYDDATINGYNILNNDYQVVNEYLMVVIQIYAMIMMNDPTINLNLLLNHATPNYSFSKKIKNDTTRSNDSVIRSLYDFLPYFNVFHVSINQLQTYLLFLYYSILTNNKEKSLVLSSLINSFIGILGINLNSKNLFFNDLALTLLQKRNRVKIFWAFKILLKCFNLKFGFKPSLNTTVINPVTIDRYFELTPSKLSTLLEIDSLDSSGVDELFKTLLKPSVEFLNLVNIILPSSFSPNYYQYLKNDDRSSNVENQKKSGSNKHLDWILNDDDGDGNDGNLNYNFTQFLTIDKNLSNWRYSLKEKNINLLPLASQMNLPRLSSVTSSNLYHNITINNNLGSSGISHEGLVNYLNTGLPDIHTASQLIKIQLNFHYLLIRSMNYLNFVIDRELTQNYYVKISNISREVLAYFILIFEHVEQSIESWEDDSGNLNVSDPHTASSTTNNNPLINRSTGANQVIMDSLGLDVDDDGFVINDFLVKRRKPNNNIFGGGGLELPNHTNQQNQTKRMRKQIPPSPFNYMLNGLSMTIINLKKSIILQMLYLLICSLKIFKKGGLLINDSVEILSRSVELFIKIFINYHIPPSSTKFKPPTKLKEDELFVKLMSDEFKDEILKEQKKNDESDDEMDEYLVDGIDWDDEEMDEDLKYLKILKFIKYKINALKATNKKNSQRTDIPQPSEVHHHHHHHHLDAENNTKSSMSPPPTSAEHPTAPTVPSTTVGPPAPPSLMNFYGPMHPPTNASSPPAVVAGSPNSFPGMPKMPSITRFDFLLGGEDNFPNHTTSPTTFNYNNGAMGSTDHKVSEDELVKKEKLVVNDLMNLKHGHKN</sequence>
<dbReference type="GO" id="GO:0005634">
    <property type="term" value="C:nucleus"/>
    <property type="evidence" value="ECO:0007669"/>
    <property type="project" value="UniProtKB-SubCell"/>
</dbReference>
<feature type="region of interest" description="Disordered" evidence="8">
    <location>
        <begin position="991"/>
        <end position="1056"/>
    </location>
</feature>
<evidence type="ECO:0000256" key="7">
    <source>
        <dbReference type="ARBA" id="ARBA00023242"/>
    </source>
</evidence>
<feature type="region of interest" description="Disordered" evidence="8">
    <location>
        <begin position="752"/>
        <end position="773"/>
    </location>
</feature>
<evidence type="ECO:0000256" key="5">
    <source>
        <dbReference type="ARBA" id="ARBA00023125"/>
    </source>
</evidence>
<evidence type="ECO:0000313" key="10">
    <source>
        <dbReference type="EMBL" id="ODV70476.1"/>
    </source>
</evidence>
<feature type="non-terminal residue" evidence="10">
    <location>
        <position position="1151"/>
    </location>
</feature>
<evidence type="ECO:0000256" key="3">
    <source>
        <dbReference type="ARBA" id="ARBA00022833"/>
    </source>
</evidence>
<dbReference type="EMBL" id="KV454538">
    <property type="protein sequence ID" value="ODV70476.1"/>
    <property type="molecule type" value="Genomic_DNA"/>
</dbReference>
<comment type="subcellular location">
    <subcellularLocation>
        <location evidence="1">Nucleus</location>
    </subcellularLocation>
</comment>
<dbReference type="PROSITE" id="PS00463">
    <property type="entry name" value="ZN2_CY6_FUNGAL_1"/>
    <property type="match status" value="1"/>
</dbReference>
<dbReference type="GeneID" id="30998565"/>
<dbReference type="GO" id="GO:0045944">
    <property type="term" value="P:positive regulation of transcription by RNA polymerase II"/>
    <property type="evidence" value="ECO:0007669"/>
    <property type="project" value="TreeGrafter"/>
</dbReference>
<dbReference type="GO" id="GO:0043565">
    <property type="term" value="F:sequence-specific DNA binding"/>
    <property type="evidence" value="ECO:0007669"/>
    <property type="project" value="TreeGrafter"/>
</dbReference>
<feature type="domain" description="Zn(2)-C6 fungal-type" evidence="9">
    <location>
        <begin position="39"/>
        <end position="68"/>
    </location>
</feature>
<feature type="non-terminal residue" evidence="10">
    <location>
        <position position="1"/>
    </location>
</feature>
<keyword evidence="2" id="KW-0479">Metal-binding</keyword>
<accession>A0A1E4RT95</accession>
<evidence type="ECO:0000256" key="8">
    <source>
        <dbReference type="SAM" id="MobiDB-lite"/>
    </source>
</evidence>
<evidence type="ECO:0000259" key="9">
    <source>
        <dbReference type="PROSITE" id="PS50048"/>
    </source>
</evidence>
<dbReference type="InterPro" id="IPR036864">
    <property type="entry name" value="Zn2-C6_fun-type_DNA-bd_sf"/>
</dbReference>
<feature type="compositionally biased region" description="Polar residues" evidence="8">
    <location>
        <begin position="755"/>
        <end position="773"/>
    </location>
</feature>
<gene>
    <name evidence="10" type="ORF">HYPBUDRAFT_98605</name>
</gene>
<dbReference type="CDD" id="cd15485">
    <property type="entry name" value="ZIP_Cat8"/>
    <property type="match status" value="1"/>
</dbReference>
<dbReference type="GO" id="GO:0000981">
    <property type="term" value="F:DNA-binding transcription factor activity, RNA polymerase II-specific"/>
    <property type="evidence" value="ECO:0007669"/>
    <property type="project" value="InterPro"/>
</dbReference>
<name>A0A1E4RT95_9ASCO</name>
<evidence type="ECO:0000313" key="11">
    <source>
        <dbReference type="Proteomes" id="UP000095085"/>
    </source>
</evidence>
<keyword evidence="11" id="KW-1185">Reference proteome</keyword>
<reference evidence="11" key="1">
    <citation type="submission" date="2016-05" db="EMBL/GenBank/DDBJ databases">
        <title>Comparative genomics of biotechnologically important yeasts.</title>
        <authorList>
            <consortium name="DOE Joint Genome Institute"/>
            <person name="Riley R."/>
            <person name="Haridas S."/>
            <person name="Wolfe K.H."/>
            <person name="Lopes M.R."/>
            <person name="Hittinger C.T."/>
            <person name="Goker M."/>
            <person name="Salamov A."/>
            <person name="Wisecaver J."/>
            <person name="Long T.M."/>
            <person name="Aerts A.L."/>
            <person name="Barry K."/>
            <person name="Choi C."/>
            <person name="Clum A."/>
            <person name="Coughlan A.Y."/>
            <person name="Deshpande S."/>
            <person name="Douglass A.P."/>
            <person name="Hanson S.J."/>
            <person name="Klenk H.-P."/>
            <person name="Labutti K."/>
            <person name="Lapidus A."/>
            <person name="Lindquist E."/>
            <person name="Lipzen A."/>
            <person name="Meier-Kolthoff J.P."/>
            <person name="Ohm R.A."/>
            <person name="Otillar R.P."/>
            <person name="Pangilinan J."/>
            <person name="Peng Y."/>
            <person name="Rokas A."/>
            <person name="Rosa C.A."/>
            <person name="Scheuner C."/>
            <person name="Sibirny A.A."/>
            <person name="Slot J.C."/>
            <person name="Stielow J.B."/>
            <person name="Sun H."/>
            <person name="Kurtzman C.P."/>
            <person name="Blackwell M."/>
            <person name="Grigoriev I.V."/>
            <person name="Jeffries T.W."/>
        </authorList>
    </citation>
    <scope>NUCLEOTIDE SEQUENCE [LARGE SCALE GENOMIC DNA]</scope>
    <source>
        <strain evidence="11">NRRL Y-1933</strain>
    </source>
</reference>
<proteinExistence type="predicted"/>
<dbReference type="Pfam" id="PF00172">
    <property type="entry name" value="Zn_clus"/>
    <property type="match status" value="1"/>
</dbReference>
<dbReference type="InterPro" id="IPR052202">
    <property type="entry name" value="Yeast_MetPath_Reg"/>
</dbReference>
<dbReference type="PANTHER" id="PTHR47782">
    <property type="entry name" value="ZN(II)2CYS6 TRANSCRIPTION FACTOR (EUROFUNG)-RELATED"/>
    <property type="match status" value="1"/>
</dbReference>
<dbReference type="InterPro" id="IPR001138">
    <property type="entry name" value="Zn2Cys6_DnaBD"/>
</dbReference>
<evidence type="ECO:0000256" key="4">
    <source>
        <dbReference type="ARBA" id="ARBA00023015"/>
    </source>
</evidence>
<dbReference type="SMART" id="SM00066">
    <property type="entry name" value="GAL4"/>
    <property type="match status" value="1"/>
</dbReference>
<dbReference type="AlphaFoldDB" id="A0A1E4RT95"/>
<keyword evidence="5" id="KW-0238">DNA-binding</keyword>
<keyword evidence="3" id="KW-0862">Zinc</keyword>
<evidence type="ECO:0000256" key="2">
    <source>
        <dbReference type="ARBA" id="ARBA00022723"/>
    </source>
</evidence>
<dbReference type="Gene3D" id="4.10.240.10">
    <property type="entry name" value="Zn(2)-C6 fungal-type DNA-binding domain"/>
    <property type="match status" value="1"/>
</dbReference>
<dbReference type="STRING" id="984485.A0A1E4RT95"/>
<dbReference type="GO" id="GO:0008270">
    <property type="term" value="F:zinc ion binding"/>
    <property type="evidence" value="ECO:0007669"/>
    <property type="project" value="InterPro"/>
</dbReference>
<keyword evidence="7" id="KW-0539">Nucleus</keyword>
<protein>
    <recommendedName>
        <fullName evidence="9">Zn(2)-C6 fungal-type domain-containing protein</fullName>
    </recommendedName>
</protein>
<dbReference type="Proteomes" id="UP000095085">
    <property type="component" value="Unassembled WGS sequence"/>
</dbReference>
<evidence type="ECO:0000256" key="6">
    <source>
        <dbReference type="ARBA" id="ARBA00023163"/>
    </source>
</evidence>
<dbReference type="SUPFAM" id="SSF57701">
    <property type="entry name" value="Zn2/Cys6 DNA-binding domain"/>
    <property type="match status" value="1"/>
</dbReference>
<evidence type="ECO:0000256" key="1">
    <source>
        <dbReference type="ARBA" id="ARBA00004123"/>
    </source>
</evidence>
<dbReference type="PANTHER" id="PTHR47782:SF1">
    <property type="entry name" value="PYRIMIDINE PATHWAY REGULATORY PROTEIN 1"/>
    <property type="match status" value="1"/>
</dbReference>
<dbReference type="OrthoDB" id="4151048at2759"/>
<keyword evidence="4" id="KW-0805">Transcription regulation</keyword>
<dbReference type="CDD" id="cd00067">
    <property type="entry name" value="GAL4"/>
    <property type="match status" value="1"/>
</dbReference>
<organism evidence="10 11">
    <name type="scientific">Hyphopichia burtonii NRRL Y-1933</name>
    <dbReference type="NCBI Taxonomy" id="984485"/>
    <lineage>
        <taxon>Eukaryota</taxon>
        <taxon>Fungi</taxon>
        <taxon>Dikarya</taxon>
        <taxon>Ascomycota</taxon>
        <taxon>Saccharomycotina</taxon>
        <taxon>Pichiomycetes</taxon>
        <taxon>Debaryomycetaceae</taxon>
        <taxon>Hyphopichia</taxon>
    </lineage>
</organism>